<comment type="caution">
    <text evidence="2">The sequence shown here is derived from an EMBL/GenBank/DDBJ whole genome shotgun (WGS) entry which is preliminary data.</text>
</comment>
<name>A0ABV5G9U9_9MICC</name>
<feature type="compositionally biased region" description="Polar residues" evidence="1">
    <location>
        <begin position="10"/>
        <end position="19"/>
    </location>
</feature>
<feature type="region of interest" description="Disordered" evidence="1">
    <location>
        <begin position="1"/>
        <end position="45"/>
    </location>
</feature>
<proteinExistence type="predicted"/>
<protein>
    <submittedName>
        <fullName evidence="2">Uncharacterized protein</fullName>
    </submittedName>
</protein>
<evidence type="ECO:0000256" key="1">
    <source>
        <dbReference type="SAM" id="MobiDB-lite"/>
    </source>
</evidence>
<organism evidence="2 3">
    <name type="scientific">Citricoccus parietis</name>
    <dbReference type="NCBI Taxonomy" id="592307"/>
    <lineage>
        <taxon>Bacteria</taxon>
        <taxon>Bacillati</taxon>
        <taxon>Actinomycetota</taxon>
        <taxon>Actinomycetes</taxon>
        <taxon>Micrococcales</taxon>
        <taxon>Micrococcaceae</taxon>
        <taxon>Citricoccus</taxon>
    </lineage>
</organism>
<dbReference type="Proteomes" id="UP001589575">
    <property type="component" value="Unassembled WGS sequence"/>
</dbReference>
<evidence type="ECO:0000313" key="2">
    <source>
        <dbReference type="EMBL" id="MFB9075712.1"/>
    </source>
</evidence>
<dbReference type="EMBL" id="JBHMFI010000023">
    <property type="protein sequence ID" value="MFB9075712.1"/>
    <property type="molecule type" value="Genomic_DNA"/>
</dbReference>
<gene>
    <name evidence="2" type="ORF">ACFFX0_32925</name>
</gene>
<accession>A0ABV5G9U9</accession>
<evidence type="ECO:0000313" key="3">
    <source>
        <dbReference type="Proteomes" id="UP001589575"/>
    </source>
</evidence>
<keyword evidence="3" id="KW-1185">Reference proteome</keyword>
<sequence>MVPRAARPTNPMQRQSLTPVDNRVRPPPGYPLHHHCRQYEERSPW</sequence>
<reference evidence="2 3" key="1">
    <citation type="submission" date="2024-09" db="EMBL/GenBank/DDBJ databases">
        <authorList>
            <person name="Sun Q."/>
            <person name="Mori K."/>
        </authorList>
    </citation>
    <scope>NUCLEOTIDE SEQUENCE [LARGE SCALE GENOMIC DNA]</scope>
    <source>
        <strain evidence="2 3">CCM 7609</strain>
    </source>
</reference>